<comment type="caution">
    <text evidence="1">The sequence shown here is derived from an EMBL/GenBank/DDBJ whole genome shotgun (WGS) entry which is preliminary data.</text>
</comment>
<evidence type="ECO:0000313" key="2">
    <source>
        <dbReference type="Proteomes" id="UP000886501"/>
    </source>
</evidence>
<reference evidence="1" key="2">
    <citation type="journal article" date="2020" name="Nat. Commun.">
        <title>Large-scale genome sequencing of mycorrhizal fungi provides insights into the early evolution of symbiotic traits.</title>
        <authorList>
            <person name="Miyauchi S."/>
            <person name="Kiss E."/>
            <person name="Kuo A."/>
            <person name="Drula E."/>
            <person name="Kohler A."/>
            <person name="Sanchez-Garcia M."/>
            <person name="Morin E."/>
            <person name="Andreopoulos B."/>
            <person name="Barry K.W."/>
            <person name="Bonito G."/>
            <person name="Buee M."/>
            <person name="Carver A."/>
            <person name="Chen C."/>
            <person name="Cichocki N."/>
            <person name="Clum A."/>
            <person name="Culley D."/>
            <person name="Crous P.W."/>
            <person name="Fauchery L."/>
            <person name="Girlanda M."/>
            <person name="Hayes R.D."/>
            <person name="Keri Z."/>
            <person name="LaButti K."/>
            <person name="Lipzen A."/>
            <person name="Lombard V."/>
            <person name="Magnuson J."/>
            <person name="Maillard F."/>
            <person name="Murat C."/>
            <person name="Nolan M."/>
            <person name="Ohm R.A."/>
            <person name="Pangilinan J."/>
            <person name="Pereira M.F."/>
            <person name="Perotto S."/>
            <person name="Peter M."/>
            <person name="Pfister S."/>
            <person name="Riley R."/>
            <person name="Sitrit Y."/>
            <person name="Stielow J.B."/>
            <person name="Szollosi G."/>
            <person name="Zifcakova L."/>
            <person name="Stursova M."/>
            <person name="Spatafora J.W."/>
            <person name="Tedersoo L."/>
            <person name="Vaario L.M."/>
            <person name="Yamada A."/>
            <person name="Yan M."/>
            <person name="Wang P."/>
            <person name="Xu J."/>
            <person name="Bruns T."/>
            <person name="Baldrian P."/>
            <person name="Vilgalys R."/>
            <person name="Dunand C."/>
            <person name="Henrissat B."/>
            <person name="Grigoriev I.V."/>
            <person name="Hibbett D."/>
            <person name="Nagy L.G."/>
            <person name="Martin F.M."/>
        </authorList>
    </citation>
    <scope>NUCLEOTIDE SEQUENCE</scope>
    <source>
        <strain evidence="1">P2</strain>
    </source>
</reference>
<accession>A0ACB6Z1C2</accession>
<name>A0ACB6Z1C2_THEGA</name>
<organism evidence="1 2">
    <name type="scientific">Thelephora ganbajun</name>
    <name type="common">Ganba fungus</name>
    <dbReference type="NCBI Taxonomy" id="370292"/>
    <lineage>
        <taxon>Eukaryota</taxon>
        <taxon>Fungi</taxon>
        <taxon>Dikarya</taxon>
        <taxon>Basidiomycota</taxon>
        <taxon>Agaricomycotina</taxon>
        <taxon>Agaricomycetes</taxon>
        <taxon>Thelephorales</taxon>
        <taxon>Thelephoraceae</taxon>
        <taxon>Thelephora</taxon>
    </lineage>
</organism>
<gene>
    <name evidence="1" type="ORF">BDM02DRAFT_3191487</name>
</gene>
<sequence length="142" mass="16755">MTLENNHTFISPRNQRITRLDSHPHSKYGKATQDSYRFEYLTMSLLVNTVISQVDNEFPHRQFASGCSFDDIVWQQAIRALMNQDHTRRGWDMVDDEKVLFDLVSVGLMDHQEFDEPHKWSSCSIRYSAIMVNHLWSLYEAE</sequence>
<reference evidence="1" key="1">
    <citation type="submission" date="2019-10" db="EMBL/GenBank/DDBJ databases">
        <authorList>
            <consortium name="DOE Joint Genome Institute"/>
            <person name="Kuo A."/>
            <person name="Miyauchi S."/>
            <person name="Kiss E."/>
            <person name="Drula E."/>
            <person name="Kohler A."/>
            <person name="Sanchez-Garcia M."/>
            <person name="Andreopoulos B."/>
            <person name="Barry K.W."/>
            <person name="Bonito G."/>
            <person name="Buee M."/>
            <person name="Carver A."/>
            <person name="Chen C."/>
            <person name="Cichocki N."/>
            <person name="Clum A."/>
            <person name="Culley D."/>
            <person name="Crous P.W."/>
            <person name="Fauchery L."/>
            <person name="Girlanda M."/>
            <person name="Hayes R."/>
            <person name="Keri Z."/>
            <person name="Labutti K."/>
            <person name="Lipzen A."/>
            <person name="Lombard V."/>
            <person name="Magnuson J."/>
            <person name="Maillard F."/>
            <person name="Morin E."/>
            <person name="Murat C."/>
            <person name="Nolan M."/>
            <person name="Ohm R."/>
            <person name="Pangilinan J."/>
            <person name="Pereira M."/>
            <person name="Perotto S."/>
            <person name="Peter M."/>
            <person name="Riley R."/>
            <person name="Sitrit Y."/>
            <person name="Stielow B."/>
            <person name="Szollosi G."/>
            <person name="Zifcakova L."/>
            <person name="Stursova M."/>
            <person name="Spatafora J.W."/>
            <person name="Tedersoo L."/>
            <person name="Vaario L.-M."/>
            <person name="Yamada A."/>
            <person name="Yan M."/>
            <person name="Wang P."/>
            <person name="Xu J."/>
            <person name="Bruns T."/>
            <person name="Baldrian P."/>
            <person name="Vilgalys R."/>
            <person name="Henrissat B."/>
            <person name="Grigoriev I.V."/>
            <person name="Hibbett D."/>
            <person name="Nagy L.G."/>
            <person name="Martin F.M."/>
        </authorList>
    </citation>
    <scope>NUCLEOTIDE SEQUENCE</scope>
    <source>
        <strain evidence="1">P2</strain>
    </source>
</reference>
<dbReference type="EMBL" id="MU118210">
    <property type="protein sequence ID" value="KAF9643535.1"/>
    <property type="molecule type" value="Genomic_DNA"/>
</dbReference>
<protein>
    <submittedName>
        <fullName evidence="1">Uncharacterized protein</fullName>
    </submittedName>
</protein>
<proteinExistence type="predicted"/>
<evidence type="ECO:0000313" key="1">
    <source>
        <dbReference type="EMBL" id="KAF9643535.1"/>
    </source>
</evidence>
<dbReference type="Proteomes" id="UP000886501">
    <property type="component" value="Unassembled WGS sequence"/>
</dbReference>
<keyword evidence="2" id="KW-1185">Reference proteome</keyword>